<organism evidence="2 3">
    <name type="scientific">Saponaria officinalis</name>
    <name type="common">Common soapwort</name>
    <name type="synonym">Lychnis saponaria</name>
    <dbReference type="NCBI Taxonomy" id="3572"/>
    <lineage>
        <taxon>Eukaryota</taxon>
        <taxon>Viridiplantae</taxon>
        <taxon>Streptophyta</taxon>
        <taxon>Embryophyta</taxon>
        <taxon>Tracheophyta</taxon>
        <taxon>Spermatophyta</taxon>
        <taxon>Magnoliopsida</taxon>
        <taxon>eudicotyledons</taxon>
        <taxon>Gunneridae</taxon>
        <taxon>Pentapetalae</taxon>
        <taxon>Caryophyllales</taxon>
        <taxon>Caryophyllaceae</taxon>
        <taxon>Caryophylleae</taxon>
        <taxon>Saponaria</taxon>
    </lineage>
</organism>
<sequence>MRKLHPLILFLLILTQPKPGTPDPDDETCLTQLHSSFLNPTLHNWTRPFFSNPYNLSILYHSKLTSIKQN</sequence>
<evidence type="ECO:0000313" key="2">
    <source>
        <dbReference type="EMBL" id="KAK9756038.1"/>
    </source>
</evidence>
<comment type="caution">
    <text evidence="2">The sequence shown here is derived from an EMBL/GenBank/DDBJ whole genome shotgun (WGS) entry which is preliminary data.</text>
</comment>
<keyword evidence="1" id="KW-0732">Signal</keyword>
<dbReference type="EMBL" id="JBDFQZ010000001">
    <property type="protein sequence ID" value="KAK9756038.1"/>
    <property type="molecule type" value="Genomic_DNA"/>
</dbReference>
<accession>A0AAW1NC56</accession>
<dbReference type="AlphaFoldDB" id="A0AAW1NC56"/>
<reference evidence="2" key="1">
    <citation type="submission" date="2024-03" db="EMBL/GenBank/DDBJ databases">
        <title>WGS assembly of Saponaria officinalis var. Norfolk2.</title>
        <authorList>
            <person name="Jenkins J."/>
            <person name="Shu S."/>
            <person name="Grimwood J."/>
            <person name="Barry K."/>
            <person name="Goodstein D."/>
            <person name="Schmutz J."/>
            <person name="Leebens-Mack J."/>
            <person name="Osbourn A."/>
        </authorList>
    </citation>
    <scope>NUCLEOTIDE SEQUENCE [LARGE SCALE GENOMIC DNA]</scope>
    <source>
        <strain evidence="2">JIC</strain>
    </source>
</reference>
<keyword evidence="3" id="KW-1185">Reference proteome</keyword>
<gene>
    <name evidence="2" type="ORF">RND81_01G068800</name>
</gene>
<feature type="signal peptide" evidence="1">
    <location>
        <begin position="1"/>
        <end position="22"/>
    </location>
</feature>
<feature type="chain" id="PRO_5043351498" evidence="1">
    <location>
        <begin position="23"/>
        <end position="70"/>
    </location>
</feature>
<evidence type="ECO:0000256" key="1">
    <source>
        <dbReference type="SAM" id="SignalP"/>
    </source>
</evidence>
<dbReference type="Proteomes" id="UP001443914">
    <property type="component" value="Unassembled WGS sequence"/>
</dbReference>
<evidence type="ECO:0000313" key="3">
    <source>
        <dbReference type="Proteomes" id="UP001443914"/>
    </source>
</evidence>
<proteinExistence type="predicted"/>
<protein>
    <submittedName>
        <fullName evidence="2">Uncharacterized protein</fullName>
    </submittedName>
</protein>
<name>A0AAW1NC56_SAPOF</name>